<evidence type="ECO:0000256" key="11">
    <source>
        <dbReference type="ARBA" id="ARBA00023268"/>
    </source>
</evidence>
<dbReference type="GO" id="GO:0006508">
    <property type="term" value="P:proteolysis"/>
    <property type="evidence" value="ECO:0007669"/>
    <property type="project" value="UniProtKB-KW"/>
</dbReference>
<keyword evidence="3" id="KW-0645">Protease</keyword>
<dbReference type="Gene3D" id="3.40.710.10">
    <property type="entry name" value="DD-peptidase/beta-lactamase superfamily"/>
    <property type="match status" value="1"/>
</dbReference>
<dbReference type="SUPFAM" id="SSF53955">
    <property type="entry name" value="Lysozyme-like"/>
    <property type="match status" value="1"/>
</dbReference>
<keyword evidence="8" id="KW-0573">Peptidoglycan synthesis</keyword>
<evidence type="ECO:0000259" key="17">
    <source>
        <dbReference type="Pfam" id="PF00912"/>
    </source>
</evidence>
<evidence type="ECO:0000256" key="12">
    <source>
        <dbReference type="ARBA" id="ARBA00023316"/>
    </source>
</evidence>
<organism evidence="18 19">
    <name type="scientific">Lacticaseibacillus sharpeae JCM 1186 = DSM 20505</name>
    <dbReference type="NCBI Taxonomy" id="1291052"/>
    <lineage>
        <taxon>Bacteria</taxon>
        <taxon>Bacillati</taxon>
        <taxon>Bacillota</taxon>
        <taxon>Bacilli</taxon>
        <taxon>Lactobacillales</taxon>
        <taxon>Lactobacillaceae</taxon>
        <taxon>Lacticaseibacillus</taxon>
    </lineage>
</organism>
<dbReference type="Pfam" id="PF00912">
    <property type="entry name" value="Transgly"/>
    <property type="match status" value="1"/>
</dbReference>
<keyword evidence="1" id="KW-1003">Cell membrane</keyword>
<evidence type="ECO:0000256" key="13">
    <source>
        <dbReference type="ARBA" id="ARBA00034000"/>
    </source>
</evidence>
<evidence type="ECO:0000256" key="8">
    <source>
        <dbReference type="ARBA" id="ARBA00022984"/>
    </source>
</evidence>
<evidence type="ECO:0000256" key="16">
    <source>
        <dbReference type="SAM" id="Phobius"/>
    </source>
</evidence>
<evidence type="ECO:0000256" key="14">
    <source>
        <dbReference type="ARBA" id="ARBA00049902"/>
    </source>
</evidence>
<feature type="region of interest" description="Disordered" evidence="15">
    <location>
        <begin position="14"/>
        <end position="33"/>
    </location>
</feature>
<dbReference type="GO" id="GO:0009002">
    <property type="term" value="F:serine-type D-Ala-D-Ala carboxypeptidase activity"/>
    <property type="evidence" value="ECO:0007669"/>
    <property type="project" value="UniProtKB-EC"/>
</dbReference>
<proteinExistence type="predicted"/>
<evidence type="ECO:0000256" key="10">
    <source>
        <dbReference type="ARBA" id="ARBA00023136"/>
    </source>
</evidence>
<keyword evidence="10 16" id="KW-0472">Membrane</keyword>
<reference evidence="18 19" key="1">
    <citation type="journal article" date="2015" name="Genome Announc.">
        <title>Expanding the biotechnology potential of lactobacilli through comparative genomics of 213 strains and associated genera.</title>
        <authorList>
            <person name="Sun Z."/>
            <person name="Harris H.M."/>
            <person name="McCann A."/>
            <person name="Guo C."/>
            <person name="Argimon S."/>
            <person name="Zhang W."/>
            <person name="Yang X."/>
            <person name="Jeffery I.B."/>
            <person name="Cooney J.C."/>
            <person name="Kagawa T.F."/>
            <person name="Liu W."/>
            <person name="Song Y."/>
            <person name="Salvetti E."/>
            <person name="Wrobel A."/>
            <person name="Rasinkangas P."/>
            <person name="Parkhill J."/>
            <person name="Rea M.C."/>
            <person name="O'Sullivan O."/>
            <person name="Ritari J."/>
            <person name="Douillard F.P."/>
            <person name="Paul Ross R."/>
            <person name="Yang R."/>
            <person name="Briner A.E."/>
            <person name="Felis G.E."/>
            <person name="de Vos W.M."/>
            <person name="Barrangou R."/>
            <person name="Klaenhammer T.R."/>
            <person name="Caufield P.W."/>
            <person name="Cui Y."/>
            <person name="Zhang H."/>
            <person name="O'Toole P.W."/>
        </authorList>
    </citation>
    <scope>NUCLEOTIDE SEQUENCE [LARGE SCALE GENOMIC DNA]</scope>
    <source>
        <strain evidence="18 19">DSM 20505</strain>
    </source>
</reference>
<evidence type="ECO:0000256" key="5">
    <source>
        <dbReference type="ARBA" id="ARBA00022679"/>
    </source>
</evidence>
<accession>A0A0R1ZHM2</accession>
<evidence type="ECO:0000256" key="2">
    <source>
        <dbReference type="ARBA" id="ARBA00022645"/>
    </source>
</evidence>
<evidence type="ECO:0000256" key="1">
    <source>
        <dbReference type="ARBA" id="ARBA00022475"/>
    </source>
</evidence>
<evidence type="ECO:0000256" key="6">
    <source>
        <dbReference type="ARBA" id="ARBA00022692"/>
    </source>
</evidence>
<dbReference type="AlphaFoldDB" id="A0A0R1ZHM2"/>
<gene>
    <name evidence="18" type="ORF">FC18_GL000552</name>
</gene>
<keyword evidence="12" id="KW-0961">Cell wall biogenesis/degradation</keyword>
<keyword evidence="4" id="KW-0328">Glycosyltransferase</keyword>
<dbReference type="InterPro" id="IPR001264">
    <property type="entry name" value="Glyco_trans_51"/>
</dbReference>
<comment type="caution">
    <text evidence="18">The sequence shown here is derived from an EMBL/GenBank/DDBJ whole genome shotgun (WGS) entry which is preliminary data.</text>
</comment>
<feature type="domain" description="Glycosyl transferase family 51" evidence="17">
    <location>
        <begin position="117"/>
        <end position="300"/>
    </location>
</feature>
<dbReference type="EMBL" id="AYYO01000056">
    <property type="protein sequence ID" value="KRM54333.1"/>
    <property type="molecule type" value="Genomic_DNA"/>
</dbReference>
<keyword evidence="7" id="KW-0133">Cell shape</keyword>
<dbReference type="GO" id="GO:0008955">
    <property type="term" value="F:peptidoglycan glycosyltransferase activity"/>
    <property type="evidence" value="ECO:0007669"/>
    <property type="project" value="UniProtKB-EC"/>
</dbReference>
<dbReference type="PANTHER" id="PTHR32282:SF32">
    <property type="entry name" value="PENICILLIN-BINDING PROTEIN 2A"/>
    <property type="match status" value="1"/>
</dbReference>
<dbReference type="GO" id="GO:0071555">
    <property type="term" value="P:cell wall organization"/>
    <property type="evidence" value="ECO:0007669"/>
    <property type="project" value="UniProtKB-KW"/>
</dbReference>
<keyword evidence="6 16" id="KW-0812">Transmembrane</keyword>
<dbReference type="GO" id="GO:0008360">
    <property type="term" value="P:regulation of cell shape"/>
    <property type="evidence" value="ECO:0007669"/>
    <property type="project" value="UniProtKB-KW"/>
</dbReference>
<evidence type="ECO:0000256" key="3">
    <source>
        <dbReference type="ARBA" id="ARBA00022670"/>
    </source>
</evidence>
<sequence>MNNFLHNLRRAFASGSGKHNSTNSKTNPNGVRPKLPPLTKDNWWLYVDTGIQVLRGIVIAGICGIILAGFLGLGVGLGYFASIIDNTPVPAKAAMRKSIKRADSAATLYYANDVKLGTVKSDLVRTTVKLDQVSPWLQKAVVATEDEDFFNHSGVMPKSLIRAVISSVTGIGSQTGGSTLTQQLVKMQLLSSETTFKRKAKEIVLAMRVDKFMSKQDILNAYLNVATFGRNNRGQNIAGVEEAAEGLFGTTAAKLNVEQAAFIAGLPQSPFGYTPYTQTGAFAKTLDVGIKRQKTVLFRMYRAGYLSKKEYAQAKAYNIKKDFLKQSSGSTIDTKSTDYAYNAVFSQAVTILAKQLAKQDGITGAKLDSKELTAYKTDAETLFKTKGYEIHSTLLSSVYKKMQEVMNEYKANFGVDHTYTVTDPNTGEIKTVTESPQNGMVLLDNDTGAILSFVGGTNGEVNHTTTSRSPGSAIKPILDYGPGIEQKVIGSNSVIADFPLTKFGDYKPTDFGDTVQNKFVPATTALSKSYNITALNLYNVVRQRMNVQDYMKKIGITTLTNNDYAQIGLGIGGTDYGVTVNQLTSAFATYANGGVHASTYMIDKITDPSGKVVYQHKQKRTRVVSKATSYIMKHMMNAVVDSGTAASLNSYLSFSTKNLMGKTGESNNERDSWFIGSTPGVSLGAWMGYDNNYRHSFNLASSATRTEIHYWAQQMNAIYKLIPNRMRVNESMAKPATVKSVAVNSMTGMPNGSVSYNGSTIKTSGNTVTSMYNDWTPGSLTSQFGVGGTSADYKLFWDFMGGASNGYGTQTKGDQTLDDVLKTSDDTTDGDTTGTDGTQTSSSSSSASSGSSTSSSSSSVISSSSSSTAETAVSSSSTAQ</sequence>
<name>A0A0R1ZHM2_9LACO</name>
<dbReference type="Proteomes" id="UP000051679">
    <property type="component" value="Unassembled WGS sequence"/>
</dbReference>
<dbReference type="GO" id="GO:0009252">
    <property type="term" value="P:peptidoglycan biosynthetic process"/>
    <property type="evidence" value="ECO:0007669"/>
    <property type="project" value="UniProtKB-KW"/>
</dbReference>
<evidence type="ECO:0000256" key="4">
    <source>
        <dbReference type="ARBA" id="ARBA00022676"/>
    </source>
</evidence>
<keyword evidence="19" id="KW-1185">Reference proteome</keyword>
<dbReference type="RefSeq" id="WP_054675783.1">
    <property type="nucleotide sequence ID" value="NZ_AYYO01000056.1"/>
</dbReference>
<dbReference type="InterPro" id="IPR036950">
    <property type="entry name" value="PBP_transglycosylase"/>
</dbReference>
<dbReference type="SUPFAM" id="SSF56601">
    <property type="entry name" value="beta-lactamase/transpeptidase-like"/>
    <property type="match status" value="1"/>
</dbReference>
<keyword evidence="5" id="KW-0808">Transferase</keyword>
<comment type="catalytic activity">
    <reaction evidence="14">
        <text>[GlcNAc-(1-&gt;4)-Mur2Ac(oyl-L-Ala-gamma-D-Glu-L-Lys-D-Ala-D-Ala)](n)-di-trans,octa-cis-undecaprenyl diphosphate + beta-D-GlcNAc-(1-&gt;4)-Mur2Ac(oyl-L-Ala-gamma-D-Glu-L-Lys-D-Ala-D-Ala)-di-trans,octa-cis-undecaprenyl diphosphate = [GlcNAc-(1-&gt;4)-Mur2Ac(oyl-L-Ala-gamma-D-Glu-L-Lys-D-Ala-D-Ala)](n+1)-di-trans,octa-cis-undecaprenyl diphosphate + di-trans,octa-cis-undecaprenyl diphosphate + H(+)</text>
        <dbReference type="Rhea" id="RHEA:23708"/>
        <dbReference type="Rhea" id="RHEA-COMP:9602"/>
        <dbReference type="Rhea" id="RHEA-COMP:9603"/>
        <dbReference type="ChEBI" id="CHEBI:15378"/>
        <dbReference type="ChEBI" id="CHEBI:58405"/>
        <dbReference type="ChEBI" id="CHEBI:60033"/>
        <dbReference type="ChEBI" id="CHEBI:78435"/>
        <dbReference type="EC" id="2.4.99.28"/>
    </reaction>
</comment>
<feature type="compositionally biased region" description="Polar residues" evidence="15">
    <location>
        <begin position="17"/>
        <end position="29"/>
    </location>
</feature>
<protein>
    <submittedName>
        <fullName evidence="18">Membrane carboxypeptidase</fullName>
    </submittedName>
</protein>
<dbReference type="STRING" id="1291052.FC18_GL000552"/>
<comment type="catalytic activity">
    <reaction evidence="13">
        <text>Preferential cleavage: (Ac)2-L-Lys-D-Ala-|-D-Ala. Also transpeptidation of peptidyl-alanyl moieties that are N-acyl substituents of D-alanine.</text>
        <dbReference type="EC" id="3.4.16.4"/>
    </reaction>
</comment>
<evidence type="ECO:0000313" key="18">
    <source>
        <dbReference type="EMBL" id="KRM54333.1"/>
    </source>
</evidence>
<dbReference type="GO" id="GO:0030288">
    <property type="term" value="C:outer membrane-bounded periplasmic space"/>
    <property type="evidence" value="ECO:0007669"/>
    <property type="project" value="TreeGrafter"/>
</dbReference>
<dbReference type="Gene3D" id="3.40.50.12800">
    <property type="match status" value="1"/>
</dbReference>
<evidence type="ECO:0000256" key="9">
    <source>
        <dbReference type="ARBA" id="ARBA00022989"/>
    </source>
</evidence>
<evidence type="ECO:0000313" key="19">
    <source>
        <dbReference type="Proteomes" id="UP000051679"/>
    </source>
</evidence>
<feature type="region of interest" description="Disordered" evidence="15">
    <location>
        <begin position="807"/>
        <end position="880"/>
    </location>
</feature>
<evidence type="ECO:0000256" key="15">
    <source>
        <dbReference type="SAM" id="MobiDB-lite"/>
    </source>
</evidence>
<keyword evidence="11" id="KW-0511">Multifunctional enzyme</keyword>
<dbReference type="PANTHER" id="PTHR32282">
    <property type="entry name" value="BINDING PROTEIN TRANSPEPTIDASE, PUTATIVE-RELATED"/>
    <property type="match status" value="1"/>
</dbReference>
<dbReference type="InterPro" id="IPR050396">
    <property type="entry name" value="Glycosyltr_51/Transpeptidase"/>
</dbReference>
<dbReference type="InterPro" id="IPR023346">
    <property type="entry name" value="Lysozyme-like_dom_sf"/>
</dbReference>
<keyword evidence="9 16" id="KW-1133">Transmembrane helix</keyword>
<keyword evidence="2 18" id="KW-0121">Carboxypeptidase</keyword>
<evidence type="ECO:0000256" key="7">
    <source>
        <dbReference type="ARBA" id="ARBA00022960"/>
    </source>
</evidence>
<keyword evidence="2 18" id="KW-0378">Hydrolase</keyword>
<dbReference type="InterPro" id="IPR012338">
    <property type="entry name" value="Beta-lactam/transpept-like"/>
</dbReference>
<dbReference type="PATRIC" id="fig|1291052.5.peg.563"/>
<feature type="compositionally biased region" description="Low complexity" evidence="15">
    <location>
        <begin position="830"/>
        <end position="880"/>
    </location>
</feature>
<feature type="transmembrane region" description="Helical" evidence="16">
    <location>
        <begin position="57"/>
        <end position="81"/>
    </location>
</feature>
<dbReference type="Gene3D" id="1.10.3810.10">
    <property type="entry name" value="Biosynthetic peptidoglycan transglycosylase-like"/>
    <property type="match status" value="1"/>
</dbReference>